<feature type="compositionally biased region" description="Basic and acidic residues" evidence="1">
    <location>
        <begin position="354"/>
        <end position="370"/>
    </location>
</feature>
<feature type="region of interest" description="Disordered" evidence="1">
    <location>
        <begin position="910"/>
        <end position="944"/>
    </location>
</feature>
<evidence type="ECO:0000256" key="1">
    <source>
        <dbReference type="SAM" id="MobiDB-lite"/>
    </source>
</evidence>
<evidence type="ECO:0000313" key="3">
    <source>
        <dbReference type="Proteomes" id="UP000027456"/>
    </source>
</evidence>
<feature type="compositionally biased region" description="Basic residues" evidence="1">
    <location>
        <begin position="627"/>
        <end position="642"/>
    </location>
</feature>
<keyword evidence="3" id="KW-1185">Reference proteome</keyword>
<feature type="compositionally biased region" description="Low complexity" evidence="1">
    <location>
        <begin position="1132"/>
        <end position="1146"/>
    </location>
</feature>
<feature type="compositionally biased region" description="Low complexity" evidence="1">
    <location>
        <begin position="710"/>
        <end position="723"/>
    </location>
</feature>
<name>A0A074RHD0_9AGAM</name>
<reference evidence="2 3" key="1">
    <citation type="submission" date="2013-12" db="EMBL/GenBank/DDBJ databases">
        <authorList>
            <person name="Cubeta M."/>
            <person name="Pakala S."/>
            <person name="Fedorova N."/>
            <person name="Thomas E."/>
            <person name="Dean R."/>
            <person name="Jabaji S."/>
            <person name="Neate S."/>
            <person name="Toda T."/>
            <person name="Tavantzis S."/>
            <person name="Vilgalys R."/>
            <person name="Bharathan N."/>
            <person name="Pakala S."/>
            <person name="Losada L.S."/>
            <person name="Zafar N."/>
            <person name="Nierman W."/>
        </authorList>
    </citation>
    <scope>NUCLEOTIDE SEQUENCE [LARGE SCALE GENOMIC DNA]</scope>
    <source>
        <strain evidence="2 3">123E</strain>
    </source>
</reference>
<feature type="compositionally biased region" description="Polar residues" evidence="1">
    <location>
        <begin position="842"/>
        <end position="858"/>
    </location>
</feature>
<dbReference type="HOGENOM" id="CLU_277080_0_0_1"/>
<feature type="region of interest" description="Disordered" evidence="1">
    <location>
        <begin position="965"/>
        <end position="985"/>
    </location>
</feature>
<feature type="compositionally biased region" description="Polar residues" evidence="1">
    <location>
        <begin position="644"/>
        <end position="653"/>
    </location>
</feature>
<dbReference type="EMBL" id="AZST01001061">
    <property type="protein sequence ID" value="KEP46531.1"/>
    <property type="molecule type" value="Genomic_DNA"/>
</dbReference>
<organism evidence="2 3">
    <name type="scientific">Rhizoctonia solani 123E</name>
    <dbReference type="NCBI Taxonomy" id="1423351"/>
    <lineage>
        <taxon>Eukaryota</taxon>
        <taxon>Fungi</taxon>
        <taxon>Dikarya</taxon>
        <taxon>Basidiomycota</taxon>
        <taxon>Agaricomycotina</taxon>
        <taxon>Agaricomycetes</taxon>
        <taxon>Cantharellales</taxon>
        <taxon>Ceratobasidiaceae</taxon>
        <taxon>Rhizoctonia</taxon>
    </lineage>
</organism>
<dbReference type="OrthoDB" id="3137825at2759"/>
<comment type="caution">
    <text evidence="2">The sequence shown here is derived from an EMBL/GenBank/DDBJ whole genome shotgun (WGS) entry which is preliminary data.</text>
</comment>
<accession>A0A074RHD0</accession>
<sequence length="1146" mass="122709">MPFESARVHELDIQRFHSNRSELRHLAPSPQVIHVGTEASEDYPPPIVRVTSTKAVPPSKAPPTFIRIPTAQGKPEYQPHCDSVHHPVCKREPQWIHVKSPPQQIIDPVSQVVHLQSAPQATVGPQIICIATAIPQPVLPHAQVFRIGTPGYPEPPHIVRVGTGKLRVTSTKPEPAPVPSEVPHIIRLGLGSRVEEHLQIIRVTSATPKPAQIIRLGSTAPAEPQIVRVSSQPPRIICVTSPSATAPSGTAPSGTLDMSHIVITQPHQTHPPTSILHPGGYTPTPGRQTTLPPDDVTQINYPSGLGTVISHCDSTIISELRPIDSISQHAGYYDNGPTPVVVIPGGSGSGGTRRQADDEARRHRIQDKEEEQRVYHCAGEFPLPVDITSLQIGSDSIGKLGSGLFACRLPHTSIPFDLICSLPRTMPPNRRLNNIIARANTIRSSTLLRNSSVPAEVFSAQALVPATNTQVINPTDAGYRLGINVQATEPVQLPTRKPFNLIYGPRPVGTAGREDFPLKELLGLSTYEYLVCLKTMRNVSYSCGIDDTLALSFQDEHRLYHAYNKFIEALPEFKGFPDRYWAPRAIMYVSLKSSSEAWRRNNPETAAARSAARAMEKAALKAAALAKKVKRPRGRPKGKGKAKSQSVTPRRATIESSANNFDEIADNFDEIADNFGNMSLEPDIAAGLANMSVDAGADEEDDLLGQPFFHSTHSLTGGTSTTGPYATSTPLAPARLPAQDVGSSSYTTIGNNIGQSTVGANHAPAPSLALSHTYTPHSTIDINRGTHEYVQVTGISNHPNIVPARAQAFDYNHTLSSSSRAPLIPHSSRPPPIPHSSRPPSAYSNSFSLSAPPNSRSLLTPAGSRDPTPSPNTSYGGTQGINYARTAPDPGPVVYLDLSRSLSHSQAPLAHLPTNSASHDAPTRSRDATPRLVSAHSTNTSRTEAARPVVVDLASHMQAPFAQKAGRVRTDYHASSHPRAPASIVTLSGTSPYTQAAEESNTHPVAAFDDGELSDAPSATASNKPVDSDVDIAATATVPKKAPKKNSKTKAQSAHPDEERPEEQPETGAPRGRGRGRGRSSACARARGRGEHHGHIEDPSLDDNHTHEEDNSRGRGRGRGRAGRARGGSRARGGARAQGASGVDAE</sequence>
<feature type="region of interest" description="Disordered" evidence="1">
    <location>
        <begin position="817"/>
        <end position="886"/>
    </location>
</feature>
<feature type="compositionally biased region" description="Basic residues" evidence="1">
    <location>
        <begin position="1114"/>
        <end position="1129"/>
    </location>
</feature>
<dbReference type="Proteomes" id="UP000027456">
    <property type="component" value="Unassembled WGS sequence"/>
</dbReference>
<evidence type="ECO:0000313" key="2">
    <source>
        <dbReference type="EMBL" id="KEP46531.1"/>
    </source>
</evidence>
<feature type="compositionally biased region" description="Basic and acidic residues" evidence="1">
    <location>
        <begin position="1088"/>
        <end position="1113"/>
    </location>
</feature>
<feature type="region of interest" description="Disordered" evidence="1">
    <location>
        <begin position="626"/>
        <end position="653"/>
    </location>
</feature>
<feature type="region of interest" description="Disordered" evidence="1">
    <location>
        <begin position="346"/>
        <end position="370"/>
    </location>
</feature>
<feature type="region of interest" description="Disordered" evidence="1">
    <location>
        <begin position="1007"/>
        <end position="1146"/>
    </location>
</feature>
<gene>
    <name evidence="2" type="ORF">V565_194080</name>
</gene>
<feature type="region of interest" description="Disordered" evidence="1">
    <location>
        <begin position="703"/>
        <end position="729"/>
    </location>
</feature>
<proteinExistence type="predicted"/>
<dbReference type="AlphaFoldDB" id="A0A074RHD0"/>
<protein>
    <submittedName>
        <fullName evidence="2">Uncharacterized protein</fullName>
    </submittedName>
</protein>